<feature type="region of interest" description="Disordered" evidence="2">
    <location>
        <begin position="1"/>
        <end position="21"/>
    </location>
</feature>
<keyword evidence="1" id="KW-0175">Coiled coil</keyword>
<name>A0A0W0GDC8_MONRR</name>
<dbReference type="AlphaFoldDB" id="A0A0W0GDC8"/>
<dbReference type="Proteomes" id="UP000054988">
    <property type="component" value="Unassembled WGS sequence"/>
</dbReference>
<comment type="caution">
    <text evidence="3">The sequence shown here is derived from an EMBL/GenBank/DDBJ whole genome shotgun (WGS) entry which is preliminary data.</text>
</comment>
<protein>
    <submittedName>
        <fullName evidence="3">Uncharacterized protein</fullName>
    </submittedName>
</protein>
<reference evidence="3 4" key="1">
    <citation type="submission" date="2015-12" db="EMBL/GenBank/DDBJ databases">
        <title>Draft genome sequence of Moniliophthora roreri, the causal agent of frosty pod rot of cacao.</title>
        <authorList>
            <person name="Aime M.C."/>
            <person name="Diaz-Valderrama J.R."/>
            <person name="Kijpornyongpan T."/>
            <person name="Phillips-Mora W."/>
        </authorList>
    </citation>
    <scope>NUCLEOTIDE SEQUENCE [LARGE SCALE GENOMIC DNA]</scope>
    <source>
        <strain evidence="3 4">MCA 2952</strain>
    </source>
</reference>
<evidence type="ECO:0000313" key="3">
    <source>
        <dbReference type="EMBL" id="KTB46577.1"/>
    </source>
</evidence>
<gene>
    <name evidence="3" type="ORF">WG66_827</name>
</gene>
<organism evidence="3 4">
    <name type="scientific">Moniliophthora roreri</name>
    <name type="common">Frosty pod rot fungus</name>
    <name type="synonym">Monilia roreri</name>
    <dbReference type="NCBI Taxonomy" id="221103"/>
    <lineage>
        <taxon>Eukaryota</taxon>
        <taxon>Fungi</taxon>
        <taxon>Dikarya</taxon>
        <taxon>Basidiomycota</taxon>
        <taxon>Agaricomycotina</taxon>
        <taxon>Agaricomycetes</taxon>
        <taxon>Agaricomycetidae</taxon>
        <taxon>Agaricales</taxon>
        <taxon>Marasmiineae</taxon>
        <taxon>Marasmiaceae</taxon>
        <taxon>Moniliophthora</taxon>
    </lineage>
</organism>
<proteinExistence type="predicted"/>
<evidence type="ECO:0000313" key="4">
    <source>
        <dbReference type="Proteomes" id="UP000054988"/>
    </source>
</evidence>
<evidence type="ECO:0000256" key="2">
    <source>
        <dbReference type="SAM" id="MobiDB-lite"/>
    </source>
</evidence>
<feature type="coiled-coil region" evidence="1">
    <location>
        <begin position="156"/>
        <end position="186"/>
    </location>
</feature>
<evidence type="ECO:0000256" key="1">
    <source>
        <dbReference type="SAM" id="Coils"/>
    </source>
</evidence>
<dbReference type="eggNOG" id="ENOG502SSG3">
    <property type="taxonomic scope" value="Eukaryota"/>
</dbReference>
<accession>A0A0W0GDC8</accession>
<dbReference type="EMBL" id="LATX01000314">
    <property type="protein sequence ID" value="KTB46577.1"/>
    <property type="molecule type" value="Genomic_DNA"/>
</dbReference>
<sequence>MDGSKSTLLSSEGEPQTPISRRCSISSEDTVFGTTITPYPEISEVQYSIAIMQGGIEALEETLEKLQQNTLRDGMFGDNDGVVKQLSEIRSKLRSQGEAQRNGIDEINLILKDMLSTKVIEQIQSQVEEEVEAEVDRVVERQVQACLEEHLPKQLQKEVNERKAELEQVRRDLHNSESRRANALLRERNTNEAINTILRTDGSVSSHFPKTLKDLFELNAAECKATLEDYGVETSSQKDSNLNRLMQFLNVQYQMVRTGSGKETQRRAATM</sequence>